<feature type="compositionally biased region" description="Polar residues" evidence="1">
    <location>
        <begin position="48"/>
        <end position="68"/>
    </location>
</feature>
<keyword evidence="3" id="KW-1185">Reference proteome</keyword>
<dbReference type="OrthoDB" id="5221804at2759"/>
<protein>
    <submittedName>
        <fullName evidence="2">Uncharacterized protein</fullName>
    </submittedName>
</protein>
<feature type="region of interest" description="Disordered" evidence="1">
    <location>
        <begin position="31"/>
        <end position="86"/>
    </location>
</feature>
<dbReference type="AlphaFoldDB" id="A0A423VLZ0"/>
<proteinExistence type="predicted"/>
<comment type="caution">
    <text evidence="2">The sequence shown here is derived from an EMBL/GenBank/DDBJ whole genome shotgun (WGS) entry which is preliminary data.</text>
</comment>
<evidence type="ECO:0000313" key="3">
    <source>
        <dbReference type="Proteomes" id="UP000283895"/>
    </source>
</evidence>
<evidence type="ECO:0000313" key="2">
    <source>
        <dbReference type="EMBL" id="ROV92043.1"/>
    </source>
</evidence>
<dbReference type="Proteomes" id="UP000283895">
    <property type="component" value="Unassembled WGS sequence"/>
</dbReference>
<gene>
    <name evidence="2" type="ORF">VMCG_09531</name>
</gene>
<dbReference type="EMBL" id="LKEA01000052">
    <property type="protein sequence ID" value="ROV92043.1"/>
    <property type="molecule type" value="Genomic_DNA"/>
</dbReference>
<reference evidence="2 3" key="1">
    <citation type="submission" date="2015-09" db="EMBL/GenBank/DDBJ databases">
        <title>Host preference determinants of Valsa canker pathogens revealed by comparative genomics.</title>
        <authorList>
            <person name="Yin Z."/>
            <person name="Huang L."/>
        </authorList>
    </citation>
    <scope>NUCLEOTIDE SEQUENCE [LARGE SCALE GENOMIC DNA]</scope>
    <source>
        <strain evidence="2 3">03-1</strain>
    </source>
</reference>
<name>A0A423VLZ0_9PEZI</name>
<evidence type="ECO:0000256" key="1">
    <source>
        <dbReference type="SAM" id="MobiDB-lite"/>
    </source>
</evidence>
<sequence length="166" mass="17749">MFSCCFTSRRAEIRTQSSEHAVPHIQEVPIKEQAKSYVPSWRREESGAGSTTGLRKPSDASQNRPSTTSDRRKKNEVLPTDYLYFGDGTSGNSASNNVSCTLHPQSAMLNGAASSQSGSGLASGKDNSGFTATGLNNNSQMGYSNLTYGGSLQYDYAGTQPFVTEA</sequence>
<accession>A0A423VLZ0</accession>
<organism evidence="2 3">
    <name type="scientific">Cytospora schulzeri</name>
    <dbReference type="NCBI Taxonomy" id="448051"/>
    <lineage>
        <taxon>Eukaryota</taxon>
        <taxon>Fungi</taxon>
        <taxon>Dikarya</taxon>
        <taxon>Ascomycota</taxon>
        <taxon>Pezizomycotina</taxon>
        <taxon>Sordariomycetes</taxon>
        <taxon>Sordariomycetidae</taxon>
        <taxon>Diaporthales</taxon>
        <taxon>Cytosporaceae</taxon>
        <taxon>Cytospora</taxon>
    </lineage>
</organism>